<evidence type="ECO:0000259" key="1">
    <source>
        <dbReference type="Pfam" id="PF19031"/>
    </source>
</evidence>
<evidence type="ECO:0000313" key="2">
    <source>
        <dbReference type="EMBL" id="OAF64682.1"/>
    </source>
</evidence>
<evidence type="ECO:0000313" key="3">
    <source>
        <dbReference type="Proteomes" id="UP000078046"/>
    </source>
</evidence>
<dbReference type="AlphaFoldDB" id="A0A177AT24"/>
<accession>A0A177AT24</accession>
<feature type="non-terminal residue" evidence="2">
    <location>
        <position position="82"/>
    </location>
</feature>
<dbReference type="InterPro" id="IPR043987">
    <property type="entry name" value="CCZ1/INTU/HSP4_longin_1"/>
</dbReference>
<dbReference type="Proteomes" id="UP000078046">
    <property type="component" value="Unassembled WGS sequence"/>
</dbReference>
<feature type="domain" description="CCZ1/INTU/HSP4 first Longin" evidence="1">
    <location>
        <begin position="11"/>
        <end position="61"/>
    </location>
</feature>
<name>A0A177AT24_9BILA</name>
<dbReference type="Pfam" id="PF19031">
    <property type="entry name" value="Intu_longin_1"/>
    <property type="match status" value="1"/>
</dbReference>
<dbReference type="GO" id="GO:0016192">
    <property type="term" value="P:vesicle-mediated transport"/>
    <property type="evidence" value="ECO:0007669"/>
    <property type="project" value="InterPro"/>
</dbReference>
<comment type="caution">
    <text evidence="2">The sequence shown here is derived from an EMBL/GenBank/DDBJ whole genome shotgun (WGS) entry which is preliminary data.</text>
</comment>
<sequence length="82" mass="9471">MKFIKSELVKISVFAPYMCKELTQPEQKILFYHPDADKLHIKTSRIGFLEGAVKFSRSLGNIRDNLFIINCVHDITFILEIG</sequence>
<reference evidence="2 3" key="1">
    <citation type="submission" date="2016-04" db="EMBL/GenBank/DDBJ databases">
        <title>The genome of Intoshia linei affirms orthonectids as highly simplified spiralians.</title>
        <authorList>
            <person name="Mikhailov K.V."/>
            <person name="Slusarev G.S."/>
            <person name="Nikitin M.A."/>
            <person name="Logacheva M.D."/>
            <person name="Penin A."/>
            <person name="Aleoshin V."/>
            <person name="Panchin Y.V."/>
        </authorList>
    </citation>
    <scope>NUCLEOTIDE SEQUENCE [LARGE SCALE GENOMIC DNA]</scope>
    <source>
        <strain evidence="2">Intl2013</strain>
        <tissue evidence="2">Whole animal</tissue>
    </source>
</reference>
<gene>
    <name evidence="2" type="ORF">A3Q56_07614</name>
</gene>
<proteinExistence type="predicted"/>
<dbReference type="EMBL" id="LWCA01001675">
    <property type="protein sequence ID" value="OAF64682.1"/>
    <property type="molecule type" value="Genomic_DNA"/>
</dbReference>
<protein>
    <recommendedName>
        <fullName evidence="1">CCZ1/INTU/HSP4 first Longin domain-containing protein</fullName>
    </recommendedName>
</protein>
<organism evidence="2 3">
    <name type="scientific">Intoshia linei</name>
    <dbReference type="NCBI Taxonomy" id="1819745"/>
    <lineage>
        <taxon>Eukaryota</taxon>
        <taxon>Metazoa</taxon>
        <taxon>Spiralia</taxon>
        <taxon>Lophotrochozoa</taxon>
        <taxon>Mesozoa</taxon>
        <taxon>Orthonectida</taxon>
        <taxon>Rhopaluridae</taxon>
        <taxon>Intoshia</taxon>
    </lineage>
</organism>
<keyword evidence="3" id="KW-1185">Reference proteome</keyword>